<reference evidence="1" key="1">
    <citation type="submission" date="2017-10" db="EMBL/GenBank/DDBJ databases">
        <title>Massilia psychrophilum sp. nov., a novel purple-pigmented bacterium isolated from Tianshan glacier, Xinjiang Municipality, China.</title>
        <authorList>
            <person name="Wang H."/>
        </authorList>
    </citation>
    <scope>NUCLEOTIDE SEQUENCE [LARGE SCALE GENOMIC DNA]</scope>
    <source>
        <strain evidence="1">B2</strain>
    </source>
</reference>
<dbReference type="Proteomes" id="UP000229897">
    <property type="component" value="Chromosome"/>
</dbReference>
<name>A0A2D2DP64_9BURK</name>
<protein>
    <submittedName>
        <fullName evidence="1">Group-specific protein</fullName>
    </submittedName>
</protein>
<proteinExistence type="predicted"/>
<dbReference type="EMBL" id="CP024608">
    <property type="protein sequence ID" value="ATQ76756.1"/>
    <property type="molecule type" value="Genomic_DNA"/>
</dbReference>
<evidence type="ECO:0000313" key="2">
    <source>
        <dbReference type="Proteomes" id="UP000229897"/>
    </source>
</evidence>
<dbReference type="AlphaFoldDB" id="A0A2D2DP64"/>
<dbReference type="KEGG" id="mass:CR152_21245"/>
<sequence>MNNQENLSGAALADLLDEQNVVAVVRYKGAIQWCLSDRDNWVLDWNKWWGAFAAAGHQVPALSAAVAQRSGIAIVNEESTEAFLNAKEVIPLDAGLLRQVLLEYFPNAQSWWDVSFLFPVAFVDFDAKRFAGFYQDGPRLEQYVPDGWLGEFADFANTYPEEIFPAADKFWIVDGRDLLHELNERGRDLESGNAAGEV</sequence>
<dbReference type="RefSeq" id="WP_099878206.1">
    <property type="nucleotide sequence ID" value="NZ_CP024608.1"/>
</dbReference>
<accession>A0A2D2DP64</accession>
<evidence type="ECO:0000313" key="1">
    <source>
        <dbReference type="EMBL" id="ATQ76756.1"/>
    </source>
</evidence>
<keyword evidence="2" id="KW-1185">Reference proteome</keyword>
<gene>
    <name evidence="1" type="ORF">CR152_21245</name>
</gene>
<organism evidence="1 2">
    <name type="scientific">Massilia violaceinigra</name>
    <dbReference type="NCBI Taxonomy" id="2045208"/>
    <lineage>
        <taxon>Bacteria</taxon>
        <taxon>Pseudomonadati</taxon>
        <taxon>Pseudomonadota</taxon>
        <taxon>Betaproteobacteria</taxon>
        <taxon>Burkholderiales</taxon>
        <taxon>Oxalobacteraceae</taxon>
        <taxon>Telluria group</taxon>
        <taxon>Massilia</taxon>
    </lineage>
</organism>
<dbReference type="OrthoDB" id="7058913at2"/>